<feature type="domain" description="Cyclophilin TM1367-like" evidence="1">
    <location>
        <begin position="4"/>
        <end position="121"/>
    </location>
</feature>
<accession>A0A160TFQ1</accession>
<reference evidence="2" key="1">
    <citation type="submission" date="2015-10" db="EMBL/GenBank/DDBJ databases">
        <authorList>
            <person name="Gilbert D.G."/>
        </authorList>
    </citation>
    <scope>NUCLEOTIDE SEQUENCE</scope>
</reference>
<protein>
    <submittedName>
        <fullName evidence="2">DUF369 domain-containing protein</fullName>
    </submittedName>
</protein>
<dbReference type="EMBL" id="CZQC01000072">
    <property type="protein sequence ID" value="CUS42913.1"/>
    <property type="molecule type" value="Genomic_DNA"/>
</dbReference>
<sequence>MTLLALHFDEVTIRIALRRTPTAHALLKAVPFESTIQTRGAQVLFDCPIRVTPEDKATNIVQPGDIAFWSDGSCLAIAFGKTPTSQGNEIRLSYPCNICGDALDEVTQLKSVKAGTRVRVEFAEG</sequence>
<dbReference type="Gene3D" id="2.40.100.20">
    <property type="match status" value="1"/>
</dbReference>
<dbReference type="AlphaFoldDB" id="A0A160TFQ1"/>
<organism evidence="2">
    <name type="scientific">hydrothermal vent metagenome</name>
    <dbReference type="NCBI Taxonomy" id="652676"/>
    <lineage>
        <taxon>unclassified sequences</taxon>
        <taxon>metagenomes</taxon>
        <taxon>ecological metagenomes</taxon>
    </lineage>
</organism>
<dbReference type="Pfam" id="PF04126">
    <property type="entry name" value="Cyclophil_like"/>
    <property type="match status" value="1"/>
</dbReference>
<evidence type="ECO:0000313" key="2">
    <source>
        <dbReference type="EMBL" id="CUS42913.1"/>
    </source>
</evidence>
<name>A0A160TFQ1_9ZZZZ</name>
<dbReference type="InterPro" id="IPR029000">
    <property type="entry name" value="Cyclophilin-like_dom_sf"/>
</dbReference>
<proteinExistence type="predicted"/>
<dbReference type="InterPro" id="IPR025658">
    <property type="entry name" value="Cyclophilin_TM1367"/>
</dbReference>
<evidence type="ECO:0000259" key="1">
    <source>
        <dbReference type="Pfam" id="PF04126"/>
    </source>
</evidence>
<dbReference type="SUPFAM" id="SSF50891">
    <property type="entry name" value="Cyclophilin-like"/>
    <property type="match status" value="1"/>
</dbReference>
<gene>
    <name evidence="2" type="ORF">MGWOODY_Tha2787</name>
</gene>